<dbReference type="InterPro" id="IPR052136">
    <property type="entry name" value="Adipolin/Erythroferrone-rel"/>
</dbReference>
<evidence type="ECO:0000256" key="7">
    <source>
        <dbReference type="ARBA" id="ARBA00038198"/>
    </source>
</evidence>
<dbReference type="SUPFAM" id="SSF49842">
    <property type="entry name" value="TNF-like"/>
    <property type="match status" value="1"/>
</dbReference>
<evidence type="ECO:0000256" key="3">
    <source>
        <dbReference type="ARBA" id="ARBA00022702"/>
    </source>
</evidence>
<keyword evidence="4 9" id="KW-0732">Signal</keyword>
<dbReference type="InterPro" id="IPR008983">
    <property type="entry name" value="Tumour_necrosis_fac-like_dom"/>
</dbReference>
<dbReference type="Gene3D" id="1.20.5.320">
    <property type="entry name" value="6-Phosphogluconate Dehydrogenase, domain 3"/>
    <property type="match status" value="1"/>
</dbReference>
<evidence type="ECO:0000256" key="4">
    <source>
        <dbReference type="ARBA" id="ARBA00022729"/>
    </source>
</evidence>
<dbReference type="Proteomes" id="UP000694865">
    <property type="component" value="Unplaced"/>
</dbReference>
<dbReference type="Gene3D" id="2.60.120.40">
    <property type="match status" value="1"/>
</dbReference>
<feature type="chain" id="PRO_5047083058" evidence="9">
    <location>
        <begin position="20"/>
        <end position="334"/>
    </location>
</feature>
<sequence>MRIGVLVLALVVFLTDSHTVSPLAYDRDYLDRNGYPEDDENDYRALPYSLATRTNDERSMDENVRFVNPLLSWQQFLNHPHNNGRKSNKRQRDRSMLNGPPGPAGPVGPRGPPGPRGAEITKEDMMIEFKKMVKEAAEKRAERIIASQCPGCLNPVGTQNGTQVSAHYDWDDIEVIPRIPAAFHCKLQSNVDIAQKSLQEVTNFQIPFAGGAFKRGQGLDIKSGRFVAPRTAIYQFSANMHIFHRVPKKNKEGRKLRSRDNVRVLICINSLCHRHTSLEFISGLESNSRVFTVNVNGLLQLEAEQYASVYIDNSCSRAVSIQSGSDFTGIMIGV</sequence>
<evidence type="ECO:0000256" key="5">
    <source>
        <dbReference type="ARBA" id="ARBA00023157"/>
    </source>
</evidence>
<feature type="signal peptide" evidence="9">
    <location>
        <begin position="1"/>
        <end position="19"/>
    </location>
</feature>
<evidence type="ECO:0000256" key="6">
    <source>
        <dbReference type="ARBA" id="ARBA00023180"/>
    </source>
</evidence>
<keyword evidence="3" id="KW-0372">Hormone</keyword>
<evidence type="ECO:0000256" key="8">
    <source>
        <dbReference type="SAM" id="MobiDB-lite"/>
    </source>
</evidence>
<evidence type="ECO:0000256" key="1">
    <source>
        <dbReference type="ARBA" id="ARBA00004613"/>
    </source>
</evidence>
<feature type="compositionally biased region" description="Basic residues" evidence="8">
    <location>
        <begin position="82"/>
        <end position="92"/>
    </location>
</feature>
<evidence type="ECO:0000256" key="2">
    <source>
        <dbReference type="ARBA" id="ARBA00022525"/>
    </source>
</evidence>
<evidence type="ECO:0000256" key="9">
    <source>
        <dbReference type="SAM" id="SignalP"/>
    </source>
</evidence>
<dbReference type="RefSeq" id="XP_006815235.1">
    <property type="nucleotide sequence ID" value="XM_006815172.1"/>
</dbReference>
<dbReference type="InterPro" id="IPR001073">
    <property type="entry name" value="C1q_dom"/>
</dbReference>
<gene>
    <name evidence="12" type="primary">LOC100377565</name>
</gene>
<protein>
    <submittedName>
        <fullName evidence="12">Protein FAM132A-like isoform X2</fullName>
    </submittedName>
</protein>
<proteinExistence type="inferred from homology"/>
<evidence type="ECO:0000259" key="10">
    <source>
        <dbReference type="PROSITE" id="PS50871"/>
    </source>
</evidence>
<feature type="compositionally biased region" description="Pro residues" evidence="8">
    <location>
        <begin position="100"/>
        <end position="115"/>
    </location>
</feature>
<comment type="similarity">
    <text evidence="7">Belongs to the adipolin/erythroferrone family.</text>
</comment>
<evidence type="ECO:0000313" key="12">
    <source>
        <dbReference type="RefSeq" id="XP_006815235.1"/>
    </source>
</evidence>
<dbReference type="PANTHER" id="PTHR24019:SF5">
    <property type="entry name" value="ADIPOLIN"/>
    <property type="match status" value="1"/>
</dbReference>
<reference evidence="12" key="1">
    <citation type="submission" date="2025-08" db="UniProtKB">
        <authorList>
            <consortium name="RefSeq"/>
        </authorList>
    </citation>
    <scope>IDENTIFICATION</scope>
    <source>
        <tissue evidence="12">Testes</tissue>
    </source>
</reference>
<dbReference type="PANTHER" id="PTHR24019">
    <property type="entry name" value="ADIPOLIN"/>
    <property type="match status" value="1"/>
</dbReference>
<keyword evidence="2" id="KW-0964">Secreted</keyword>
<name>A0ABM0M5E4_SACKO</name>
<keyword evidence="5" id="KW-1015">Disulfide bond</keyword>
<comment type="subcellular location">
    <subcellularLocation>
        <location evidence="1">Secreted</location>
    </subcellularLocation>
</comment>
<keyword evidence="11" id="KW-1185">Reference proteome</keyword>
<feature type="region of interest" description="Disordered" evidence="8">
    <location>
        <begin position="77"/>
        <end position="119"/>
    </location>
</feature>
<feature type="domain" description="C1q" evidence="10">
    <location>
        <begin position="176"/>
        <end position="334"/>
    </location>
</feature>
<organism evidence="11 12">
    <name type="scientific">Saccoglossus kowalevskii</name>
    <name type="common">Acorn worm</name>
    <dbReference type="NCBI Taxonomy" id="10224"/>
    <lineage>
        <taxon>Eukaryota</taxon>
        <taxon>Metazoa</taxon>
        <taxon>Hemichordata</taxon>
        <taxon>Enteropneusta</taxon>
        <taxon>Harrimaniidae</taxon>
        <taxon>Saccoglossus</taxon>
    </lineage>
</organism>
<dbReference type="GeneID" id="100377565"/>
<evidence type="ECO:0000313" key="11">
    <source>
        <dbReference type="Proteomes" id="UP000694865"/>
    </source>
</evidence>
<keyword evidence="6" id="KW-0325">Glycoprotein</keyword>
<accession>A0ABM0M5E4</accession>
<dbReference type="PROSITE" id="PS50871">
    <property type="entry name" value="C1Q"/>
    <property type="match status" value="1"/>
</dbReference>